<dbReference type="SUPFAM" id="SSF54928">
    <property type="entry name" value="RNA-binding domain, RBD"/>
    <property type="match status" value="2"/>
</dbReference>
<dbReference type="GO" id="GO:0000398">
    <property type="term" value="P:mRNA splicing, via spliceosome"/>
    <property type="evidence" value="ECO:0007669"/>
    <property type="project" value="TreeGrafter"/>
</dbReference>
<feature type="compositionally biased region" description="Gly residues" evidence="4">
    <location>
        <begin position="183"/>
        <end position="192"/>
    </location>
</feature>
<evidence type="ECO:0000256" key="3">
    <source>
        <dbReference type="PROSITE-ProRule" id="PRU00176"/>
    </source>
</evidence>
<dbReference type="PANTHER" id="PTHR48026">
    <property type="entry name" value="HOMOLOGOUS TO DROSOPHILA SQD (SQUID) PROTEIN"/>
    <property type="match status" value="1"/>
</dbReference>
<dbReference type="GO" id="GO:0071013">
    <property type="term" value="C:catalytic step 2 spliceosome"/>
    <property type="evidence" value="ECO:0007669"/>
    <property type="project" value="TreeGrafter"/>
</dbReference>
<evidence type="ECO:0000259" key="5">
    <source>
        <dbReference type="PROSITE" id="PS50102"/>
    </source>
</evidence>
<dbReference type="Pfam" id="PF00076">
    <property type="entry name" value="RRM_1"/>
    <property type="match status" value="2"/>
</dbReference>
<dbReference type="PANTHER" id="PTHR48026:SF28">
    <property type="entry name" value="HETEROGENEOUS NUCLEAR RIBONUCLEOPROTEIN A0,-LIKE"/>
    <property type="match status" value="1"/>
</dbReference>
<evidence type="ECO:0000313" key="6">
    <source>
        <dbReference type="EMBL" id="KAG5263625.1"/>
    </source>
</evidence>
<sequence length="307" mass="32124">MDQLCKLFVGGLNVETNKDGLQAHFEQYGTLTDCVVVMNEQLQRSRCFGFVTYSSAEEADAAMAARPHVVDGRNVELKRAVARDDAGKPEALAKVKKVFVGGLKEDIEDEDLNEYFGKFGVVEKVEIITDKDTGKKRGFGFVHFDDNDSADKAVVLKFHTIKGHKVEVKKALTRHEMQAASRGGRGGRGMPRGMGRNQNGYGGGRGGYESYGGGYGYGSSDGGYGGGYASGGYAGGYGAAYGGGYADQSGGYGGGNGYSDFGSGYTQQPSGYGPMKGAGGYAARGSATYPRGGGGGYAARGAYGAPY</sequence>
<feature type="domain" description="RRM" evidence="5">
    <location>
        <begin position="96"/>
        <end position="173"/>
    </location>
</feature>
<dbReference type="InterPro" id="IPR035979">
    <property type="entry name" value="RBD_domain_sf"/>
</dbReference>
<keyword evidence="7" id="KW-1185">Reference proteome</keyword>
<feature type="domain" description="RRM" evidence="5">
    <location>
        <begin position="5"/>
        <end position="82"/>
    </location>
</feature>
<gene>
    <name evidence="6" type="ORF">AALO_G00266860</name>
</gene>
<name>A0AAV6FLP5_9TELE</name>
<reference evidence="6" key="1">
    <citation type="submission" date="2020-10" db="EMBL/GenBank/DDBJ databases">
        <title>Chromosome-scale genome assembly of the Allis shad, Alosa alosa.</title>
        <authorList>
            <person name="Margot Z."/>
            <person name="Christophe K."/>
            <person name="Cabau C."/>
            <person name="Louis A."/>
            <person name="Berthelot C."/>
            <person name="Parey E."/>
            <person name="Roest Crollius H."/>
            <person name="Montfort J."/>
            <person name="Robinson-Rechavi M."/>
            <person name="Bucao C."/>
            <person name="Bouchez O."/>
            <person name="Gislard M."/>
            <person name="Lluch J."/>
            <person name="Milhes M."/>
            <person name="Lampietro C."/>
            <person name="Lopez Roques C."/>
            <person name="Donnadieu C."/>
            <person name="Braasch I."/>
            <person name="Desvignes T."/>
            <person name="Postlethwait J."/>
            <person name="Bobe J."/>
            <person name="Guiguen Y."/>
        </authorList>
    </citation>
    <scope>NUCLEOTIDE SEQUENCE</scope>
    <source>
        <strain evidence="6">M-15738</strain>
        <tissue evidence="6">Blood</tissue>
    </source>
</reference>
<keyword evidence="1" id="KW-0677">Repeat</keyword>
<keyword evidence="2 3" id="KW-0694">RNA-binding</keyword>
<dbReference type="InterPro" id="IPR012677">
    <property type="entry name" value="Nucleotide-bd_a/b_plait_sf"/>
</dbReference>
<evidence type="ECO:0000256" key="2">
    <source>
        <dbReference type="ARBA" id="ARBA00022884"/>
    </source>
</evidence>
<dbReference type="FunFam" id="3.30.70.330:FF:000894">
    <property type="entry name" value="Heterogeneous nuclear ribonucleoprotein A0"/>
    <property type="match status" value="1"/>
</dbReference>
<dbReference type="SMART" id="SM00360">
    <property type="entry name" value="RRM"/>
    <property type="match status" value="2"/>
</dbReference>
<evidence type="ECO:0000256" key="1">
    <source>
        <dbReference type="ARBA" id="ARBA00022737"/>
    </source>
</evidence>
<organism evidence="6 7">
    <name type="scientific">Alosa alosa</name>
    <name type="common">allis shad</name>
    <dbReference type="NCBI Taxonomy" id="278164"/>
    <lineage>
        <taxon>Eukaryota</taxon>
        <taxon>Metazoa</taxon>
        <taxon>Chordata</taxon>
        <taxon>Craniata</taxon>
        <taxon>Vertebrata</taxon>
        <taxon>Euteleostomi</taxon>
        <taxon>Actinopterygii</taxon>
        <taxon>Neopterygii</taxon>
        <taxon>Teleostei</taxon>
        <taxon>Clupei</taxon>
        <taxon>Clupeiformes</taxon>
        <taxon>Clupeoidei</taxon>
        <taxon>Clupeidae</taxon>
        <taxon>Alosa</taxon>
    </lineage>
</organism>
<dbReference type="Gene3D" id="3.30.70.330">
    <property type="match status" value="2"/>
</dbReference>
<evidence type="ECO:0000313" key="7">
    <source>
        <dbReference type="Proteomes" id="UP000823561"/>
    </source>
</evidence>
<dbReference type="PROSITE" id="PS50102">
    <property type="entry name" value="RRM"/>
    <property type="match status" value="2"/>
</dbReference>
<dbReference type="AlphaFoldDB" id="A0AAV6FLP5"/>
<dbReference type="FunFam" id="3.30.70.330:FF:000040">
    <property type="entry name" value="Heterogeneous nuclear ribonucleoprotein A2/B1"/>
    <property type="match status" value="1"/>
</dbReference>
<proteinExistence type="predicted"/>
<evidence type="ECO:0000256" key="4">
    <source>
        <dbReference type="SAM" id="MobiDB-lite"/>
    </source>
</evidence>
<protein>
    <recommendedName>
        <fullName evidence="5">RRM domain-containing protein</fullName>
    </recommendedName>
</protein>
<comment type="caution">
    <text evidence="6">The sequence shown here is derived from an EMBL/GenBank/DDBJ whole genome shotgun (WGS) entry which is preliminary data.</text>
</comment>
<dbReference type="EMBL" id="JADWDJ010000021">
    <property type="protein sequence ID" value="KAG5263625.1"/>
    <property type="molecule type" value="Genomic_DNA"/>
</dbReference>
<feature type="region of interest" description="Disordered" evidence="4">
    <location>
        <begin position="177"/>
        <end position="203"/>
    </location>
</feature>
<dbReference type="Proteomes" id="UP000823561">
    <property type="component" value="Chromosome 21"/>
</dbReference>
<accession>A0AAV6FLP5</accession>
<dbReference type="InterPro" id="IPR000504">
    <property type="entry name" value="RRM_dom"/>
</dbReference>
<dbReference type="GO" id="GO:0003730">
    <property type="term" value="F:mRNA 3'-UTR binding"/>
    <property type="evidence" value="ECO:0007669"/>
    <property type="project" value="TreeGrafter"/>
</dbReference>